<keyword evidence="2" id="KW-1185">Reference proteome</keyword>
<evidence type="ECO:0000313" key="2">
    <source>
        <dbReference type="Proteomes" id="UP001642540"/>
    </source>
</evidence>
<sequence>MSTNRQVITLLPENRLGVTTWQGEFAGDKMFKIETCSAYNSEPKIQWVVNNSTLEANVYPNSTGDERRRPTDRRWRFRFEEIQGSKKYFITSQEEDLTGNNCLCLREPQNGTEPDNLETTGRELGFAARDENDRSQIWCLYQQ</sequence>
<dbReference type="EMBL" id="CAXLJM020000057">
    <property type="protein sequence ID" value="CAL8117860.1"/>
    <property type="molecule type" value="Genomic_DNA"/>
</dbReference>
<organism evidence="1 2">
    <name type="scientific">Orchesella dallaii</name>
    <dbReference type="NCBI Taxonomy" id="48710"/>
    <lineage>
        <taxon>Eukaryota</taxon>
        <taxon>Metazoa</taxon>
        <taxon>Ecdysozoa</taxon>
        <taxon>Arthropoda</taxon>
        <taxon>Hexapoda</taxon>
        <taxon>Collembola</taxon>
        <taxon>Entomobryomorpha</taxon>
        <taxon>Entomobryoidea</taxon>
        <taxon>Orchesellidae</taxon>
        <taxon>Orchesellinae</taxon>
        <taxon>Orchesella</taxon>
    </lineage>
</organism>
<accession>A0ABP1R203</accession>
<gene>
    <name evidence="1" type="ORF">ODALV1_LOCUS17870</name>
</gene>
<proteinExistence type="predicted"/>
<dbReference type="Proteomes" id="UP001642540">
    <property type="component" value="Unassembled WGS sequence"/>
</dbReference>
<evidence type="ECO:0000313" key="1">
    <source>
        <dbReference type="EMBL" id="CAL8117860.1"/>
    </source>
</evidence>
<comment type="caution">
    <text evidence="1">The sequence shown here is derived from an EMBL/GenBank/DDBJ whole genome shotgun (WGS) entry which is preliminary data.</text>
</comment>
<protein>
    <submittedName>
        <fullName evidence="1">Uncharacterized protein</fullName>
    </submittedName>
</protein>
<name>A0ABP1R203_9HEXA</name>
<reference evidence="1 2" key="1">
    <citation type="submission" date="2024-08" db="EMBL/GenBank/DDBJ databases">
        <authorList>
            <person name="Cucini C."/>
            <person name="Frati F."/>
        </authorList>
    </citation>
    <scope>NUCLEOTIDE SEQUENCE [LARGE SCALE GENOMIC DNA]</scope>
</reference>